<dbReference type="GeneID" id="73045923"/>
<evidence type="ECO:0000313" key="2">
    <source>
        <dbReference type="Proteomes" id="UP001595945"/>
    </source>
</evidence>
<dbReference type="EMBL" id="JBHSHT010000001">
    <property type="protein sequence ID" value="MFC4823032.1"/>
    <property type="molecule type" value="Genomic_DNA"/>
</dbReference>
<organism evidence="1 2">
    <name type="scientific">Halorussus aquaticus</name>
    <dbReference type="NCBI Taxonomy" id="2953748"/>
    <lineage>
        <taxon>Archaea</taxon>
        <taxon>Methanobacteriati</taxon>
        <taxon>Methanobacteriota</taxon>
        <taxon>Stenosarchaea group</taxon>
        <taxon>Halobacteria</taxon>
        <taxon>Halobacteriales</taxon>
        <taxon>Haladaptataceae</taxon>
        <taxon>Halorussus</taxon>
    </lineage>
</organism>
<dbReference type="AlphaFoldDB" id="A0ABD5PXF2"/>
<reference evidence="1 2" key="1">
    <citation type="journal article" date="2019" name="Int. J. Syst. Evol. Microbiol.">
        <title>The Global Catalogue of Microorganisms (GCM) 10K type strain sequencing project: providing services to taxonomists for standard genome sequencing and annotation.</title>
        <authorList>
            <consortium name="The Broad Institute Genomics Platform"/>
            <consortium name="The Broad Institute Genome Sequencing Center for Infectious Disease"/>
            <person name="Wu L."/>
            <person name="Ma J."/>
        </authorList>
    </citation>
    <scope>NUCLEOTIDE SEQUENCE [LARGE SCALE GENOMIC DNA]</scope>
    <source>
        <strain evidence="1 2">XZYJ18</strain>
    </source>
</reference>
<dbReference type="Pfam" id="PF24336">
    <property type="entry name" value="DUF7504"/>
    <property type="match status" value="1"/>
</dbReference>
<accession>A0ABD5PXF2</accession>
<evidence type="ECO:0000313" key="1">
    <source>
        <dbReference type="EMBL" id="MFC4823032.1"/>
    </source>
</evidence>
<sequence>MCGEERRGSQATVRFRRRLANLKRNGSNILLVGSEALDAACERLLGESSAGPRYRLFVTTDARPGAADAKLASVESGLHGDEALVVDWQADVRGSRAADGLDDDGPPFRRVSVESDDLRELGETVEESIAEFDPGPNGFSPAELRLCFDSITPLVADHDERDVRRFLLGLTETVERFDGMAHYHLPVEYDSETVRSVEPLFDAVVEVQYGDGDVEQRWHLTDPGFTTDWLPL</sequence>
<gene>
    <name evidence="1" type="ORF">ACFO9K_02030</name>
</gene>
<comment type="caution">
    <text evidence="1">The sequence shown here is derived from an EMBL/GenBank/DDBJ whole genome shotgun (WGS) entry which is preliminary data.</text>
</comment>
<dbReference type="InterPro" id="IPR055927">
    <property type="entry name" value="DUF7504"/>
</dbReference>
<name>A0ABD5PXF2_9EURY</name>
<evidence type="ECO:0008006" key="3">
    <source>
        <dbReference type="Google" id="ProtNLM"/>
    </source>
</evidence>
<proteinExistence type="predicted"/>
<protein>
    <recommendedName>
        <fullName evidence="3">Halobacterial output domain-containing protein</fullName>
    </recommendedName>
</protein>
<keyword evidence="2" id="KW-1185">Reference proteome</keyword>
<dbReference type="RefSeq" id="WP_254267467.1">
    <property type="nucleotide sequence ID" value="NZ_CP100400.1"/>
</dbReference>
<dbReference type="Proteomes" id="UP001595945">
    <property type="component" value="Unassembled WGS sequence"/>
</dbReference>